<comment type="caution">
    <text evidence="16">The sequence shown here is derived from an EMBL/GenBank/DDBJ whole genome shotgun (WGS) entry which is preliminary data.</text>
</comment>
<feature type="signal peptide" evidence="14">
    <location>
        <begin position="1"/>
        <end position="15"/>
    </location>
</feature>
<dbReference type="InterPro" id="IPR004843">
    <property type="entry name" value="Calcineurin-like_PHP"/>
</dbReference>
<dbReference type="EMBL" id="CAJZBQ010000046">
    <property type="protein sequence ID" value="CAG9328768.1"/>
    <property type="molecule type" value="Genomic_DNA"/>
</dbReference>
<name>A0AAU9JSP8_9CILI</name>
<evidence type="ECO:0000256" key="11">
    <source>
        <dbReference type="PIRNR" id="PIRNR000948"/>
    </source>
</evidence>
<dbReference type="Pfam" id="PF19272">
    <property type="entry name" value="ASMase_C"/>
    <property type="match status" value="1"/>
</dbReference>
<evidence type="ECO:0000256" key="12">
    <source>
        <dbReference type="PIRSR" id="PIRSR000948-1"/>
    </source>
</evidence>
<dbReference type="InterPro" id="IPR008139">
    <property type="entry name" value="SaposinB_dom"/>
</dbReference>
<comment type="similarity">
    <text evidence="2 11">Belongs to the acid sphingomyelinase family.</text>
</comment>
<dbReference type="Gene3D" id="1.10.225.10">
    <property type="entry name" value="Saposin-like"/>
    <property type="match status" value="1"/>
</dbReference>
<keyword evidence="10 11" id="KW-0326">Glycosidase</keyword>
<feature type="disulfide bond" evidence="13">
    <location>
        <begin position="29"/>
        <end position="94"/>
    </location>
</feature>
<dbReference type="PANTHER" id="PTHR10340:SF57">
    <property type="entry name" value="METALLOPHOS DOMAIN-CONTAINING PROTEIN"/>
    <property type="match status" value="1"/>
</dbReference>
<dbReference type="GO" id="GO:0004767">
    <property type="term" value="F:sphingomyelin phosphodiesterase activity"/>
    <property type="evidence" value="ECO:0007669"/>
    <property type="project" value="UniProtKB-UniRule"/>
</dbReference>
<keyword evidence="5 14" id="KW-0732">Signal</keyword>
<feature type="binding site" evidence="12">
    <location>
        <position position="247"/>
    </location>
    <ligand>
        <name>Zn(2+)</name>
        <dbReference type="ChEBI" id="CHEBI:29105"/>
        <label>2</label>
    </ligand>
</feature>
<gene>
    <name evidence="16" type="ORF">BSTOLATCC_MIC46758</name>
</gene>
<feature type="binding site" evidence="12">
    <location>
        <position position="349"/>
    </location>
    <ligand>
        <name>Zn(2+)</name>
        <dbReference type="ChEBI" id="CHEBI:29105"/>
        <label>2</label>
    </ligand>
</feature>
<evidence type="ECO:0000256" key="13">
    <source>
        <dbReference type="PIRSR" id="PIRSR000948-2"/>
    </source>
</evidence>
<comment type="function">
    <text evidence="11">Converts sphingomyelin to ceramide.</text>
</comment>
<feature type="chain" id="PRO_5043762290" description="Sphingomyelin phosphodiesterase" evidence="14">
    <location>
        <begin position="16"/>
        <end position="558"/>
    </location>
</feature>
<evidence type="ECO:0000256" key="4">
    <source>
        <dbReference type="ARBA" id="ARBA00022723"/>
    </source>
</evidence>
<proteinExistence type="inferred from homology"/>
<evidence type="ECO:0000256" key="1">
    <source>
        <dbReference type="ARBA" id="ARBA00004613"/>
    </source>
</evidence>
<keyword evidence="7 12" id="KW-0862">Zinc</keyword>
<dbReference type="Gene3D" id="3.60.21.10">
    <property type="match status" value="1"/>
</dbReference>
<dbReference type="SUPFAM" id="SSF56300">
    <property type="entry name" value="Metallo-dependent phosphatases"/>
    <property type="match status" value="1"/>
</dbReference>
<dbReference type="InterPro" id="IPR041805">
    <property type="entry name" value="ASMase/PPN1_MPP"/>
</dbReference>
<feature type="disulfide bond" evidence="13">
    <location>
        <begin position="163"/>
        <end position="180"/>
    </location>
</feature>
<dbReference type="PROSITE" id="PS50015">
    <property type="entry name" value="SAP_B"/>
    <property type="match status" value="1"/>
</dbReference>
<keyword evidence="9" id="KW-0325">Glycoprotein</keyword>
<dbReference type="GO" id="GO:0046513">
    <property type="term" value="P:ceramide biosynthetic process"/>
    <property type="evidence" value="ECO:0007669"/>
    <property type="project" value="UniProtKB-ARBA"/>
</dbReference>
<dbReference type="SUPFAM" id="SSF47862">
    <property type="entry name" value="Saposin"/>
    <property type="match status" value="1"/>
</dbReference>
<evidence type="ECO:0000256" key="5">
    <source>
        <dbReference type="ARBA" id="ARBA00022729"/>
    </source>
</evidence>
<feature type="disulfide bond" evidence="13">
    <location>
        <begin position="157"/>
        <end position="162"/>
    </location>
</feature>
<feature type="binding site" evidence="12">
    <location>
        <position position="385"/>
    </location>
    <ligand>
        <name>Zn(2+)</name>
        <dbReference type="ChEBI" id="CHEBI:29105"/>
        <label>1</label>
    </ligand>
</feature>
<feature type="disulfide bond" evidence="13">
    <location>
        <begin position="57"/>
        <end position="68"/>
    </location>
</feature>
<dbReference type="Proteomes" id="UP001162131">
    <property type="component" value="Unassembled WGS sequence"/>
</dbReference>
<dbReference type="InterPro" id="IPR029052">
    <property type="entry name" value="Metallo-depent_PP-like"/>
</dbReference>
<feature type="disulfide bond" evidence="13">
    <location>
        <begin position="506"/>
        <end position="510"/>
    </location>
</feature>
<dbReference type="GO" id="GO:0016020">
    <property type="term" value="C:membrane"/>
    <property type="evidence" value="ECO:0007669"/>
    <property type="project" value="GOC"/>
</dbReference>
<feature type="binding site" evidence="12">
    <location>
        <position position="207"/>
    </location>
    <ligand>
        <name>Zn(2+)</name>
        <dbReference type="ChEBI" id="CHEBI:29105"/>
        <label>1</label>
    </ligand>
</feature>
<dbReference type="Pfam" id="PF00149">
    <property type="entry name" value="Metallophos"/>
    <property type="match status" value="1"/>
</dbReference>
<feature type="binding site" evidence="12">
    <location>
        <position position="383"/>
    </location>
    <ligand>
        <name>Zn(2+)</name>
        <dbReference type="ChEBI" id="CHEBI:29105"/>
        <label>2</label>
    </ligand>
</feature>
<feature type="disulfide bond" evidence="13">
    <location>
        <begin position="309"/>
        <end position="357"/>
    </location>
</feature>
<evidence type="ECO:0000256" key="3">
    <source>
        <dbReference type="ARBA" id="ARBA00022525"/>
    </source>
</evidence>
<reference evidence="16" key="1">
    <citation type="submission" date="2021-09" db="EMBL/GenBank/DDBJ databases">
        <authorList>
            <consortium name="AG Swart"/>
            <person name="Singh M."/>
            <person name="Singh A."/>
            <person name="Seah K."/>
            <person name="Emmerich C."/>
        </authorList>
    </citation>
    <scope>NUCLEOTIDE SEQUENCE</scope>
    <source>
        <strain evidence="16">ATCC30299</strain>
    </source>
</reference>
<protein>
    <recommendedName>
        <fullName evidence="11">Sphingomyelin phosphodiesterase</fullName>
    </recommendedName>
</protein>
<evidence type="ECO:0000256" key="9">
    <source>
        <dbReference type="ARBA" id="ARBA00023180"/>
    </source>
</evidence>
<evidence type="ECO:0000313" key="17">
    <source>
        <dbReference type="Proteomes" id="UP001162131"/>
    </source>
</evidence>
<feature type="domain" description="Saposin B-type" evidence="15">
    <location>
        <begin position="22"/>
        <end position="104"/>
    </location>
</feature>
<evidence type="ECO:0000256" key="7">
    <source>
        <dbReference type="ARBA" id="ARBA00022833"/>
    </source>
</evidence>
<evidence type="ECO:0000313" key="16">
    <source>
        <dbReference type="EMBL" id="CAG9328768.1"/>
    </source>
</evidence>
<keyword evidence="4 12" id="KW-0479">Metal-binding</keyword>
<dbReference type="CDD" id="cd00842">
    <property type="entry name" value="MPP_ASMase"/>
    <property type="match status" value="1"/>
</dbReference>
<comment type="cofactor">
    <cofactor evidence="12">
        <name>Zn(2+)</name>
        <dbReference type="ChEBI" id="CHEBI:29105"/>
    </cofactor>
    <text evidence="12">Binds 2 Zn(2+) ions per subunit.</text>
</comment>
<dbReference type="GO" id="GO:0005576">
    <property type="term" value="C:extracellular region"/>
    <property type="evidence" value="ECO:0007669"/>
    <property type="project" value="UniProtKB-SubCell"/>
</dbReference>
<evidence type="ECO:0000256" key="2">
    <source>
        <dbReference type="ARBA" id="ARBA00008234"/>
    </source>
</evidence>
<evidence type="ECO:0000256" key="14">
    <source>
        <dbReference type="SAM" id="SignalP"/>
    </source>
</evidence>
<dbReference type="GO" id="GO:0016798">
    <property type="term" value="F:hydrolase activity, acting on glycosyl bonds"/>
    <property type="evidence" value="ECO:0007669"/>
    <property type="project" value="UniProtKB-KW"/>
</dbReference>
<dbReference type="PIRSF" id="PIRSF000948">
    <property type="entry name" value="Sphingomy_PDE"/>
    <property type="match status" value="1"/>
</dbReference>
<keyword evidence="6 11" id="KW-0378">Hydrolase</keyword>
<dbReference type="GO" id="GO:0006685">
    <property type="term" value="P:sphingomyelin catabolic process"/>
    <property type="evidence" value="ECO:0007669"/>
    <property type="project" value="UniProtKB-UniRule"/>
</dbReference>
<keyword evidence="8 13" id="KW-1015">Disulfide bond</keyword>
<evidence type="ECO:0000256" key="6">
    <source>
        <dbReference type="ARBA" id="ARBA00022801"/>
    </source>
</evidence>
<feature type="binding site" evidence="12">
    <location>
        <position position="142"/>
    </location>
    <ligand>
        <name>Zn(2+)</name>
        <dbReference type="ChEBI" id="CHEBI:29105"/>
        <label>1</label>
    </ligand>
</feature>
<dbReference type="InterPro" id="IPR011001">
    <property type="entry name" value="Saposin-like"/>
</dbReference>
<dbReference type="AlphaFoldDB" id="A0AAU9JSP8"/>
<sequence length="558" mass="62463">MKSLVLICMLLGVFGSLETKNKLIECEVCREAFKYIQKWTLNPDIWSFPIDVAVEICIKFNGYTEPVCRGAIQENVLIVTESLARRYFDPDFACSAIELCDSPKYVRENFTEWQNNVLASKPSAPAPTPSNQGTFKFGHMSDLHIDAFYQEGANSNCGLPLCCREWNGPGTSGSWGDYNCDIPVKTLETAISQMSNQDLDFVIITGDLPPHDVWNQSQSYNLQYQSIVANLFEKYFPTTPVYYMFGNHGPFPVNALDPTNSSWFLNPVTEIWGSWLDAQAIATLKSKWAYSMVHPGTNLKLIALNTQACNNGNFFLFVNVTDPLGQIEWLENELSQAEKSGQVVYFYAHIPIASGDCLYAWAAHVNTLIDRYSNIIAGQFYGHTHNDEWHINRGIKTNEPLSIQWVAPSVTTYQGLNPSFRIYEADTVTKLVTDVHQYRLDLAAANLNPTVTPTFELAYSYLDLYGVSDLTPQTMFEYANSLASNATGAQQWWDNYYTGRNPSSSCNAACRNNLVCELTWGTSVLQGVCKNSTGSGLSNELVEALFGPWEYKVGSSII</sequence>
<keyword evidence="3" id="KW-0964">Secreted</keyword>
<organism evidence="16 17">
    <name type="scientific">Blepharisma stoltei</name>
    <dbReference type="NCBI Taxonomy" id="1481888"/>
    <lineage>
        <taxon>Eukaryota</taxon>
        <taxon>Sar</taxon>
        <taxon>Alveolata</taxon>
        <taxon>Ciliophora</taxon>
        <taxon>Postciliodesmatophora</taxon>
        <taxon>Heterotrichea</taxon>
        <taxon>Heterotrichida</taxon>
        <taxon>Blepharismidae</taxon>
        <taxon>Blepharisma</taxon>
    </lineage>
</organism>
<evidence type="ECO:0000256" key="8">
    <source>
        <dbReference type="ARBA" id="ARBA00023157"/>
    </source>
</evidence>
<evidence type="ECO:0000256" key="10">
    <source>
        <dbReference type="ARBA" id="ARBA00023295"/>
    </source>
</evidence>
<feature type="binding site" evidence="12">
    <location>
        <position position="144"/>
    </location>
    <ligand>
        <name>Zn(2+)</name>
        <dbReference type="ChEBI" id="CHEBI:29105"/>
        <label>1</label>
    </ligand>
</feature>
<dbReference type="PANTHER" id="PTHR10340">
    <property type="entry name" value="SPHINGOMYELIN PHOSPHODIESTERASE"/>
    <property type="match status" value="1"/>
</dbReference>
<accession>A0AAU9JSP8</accession>
<keyword evidence="17" id="KW-1185">Reference proteome</keyword>
<dbReference type="InterPro" id="IPR045473">
    <property type="entry name" value="ASM_C"/>
</dbReference>
<comment type="subcellular location">
    <subcellularLocation>
        <location evidence="1">Secreted</location>
    </subcellularLocation>
</comment>
<dbReference type="InterPro" id="IPR011160">
    <property type="entry name" value="Sphingomy_PDE"/>
</dbReference>
<dbReference type="GO" id="GO:0046872">
    <property type="term" value="F:metal ion binding"/>
    <property type="evidence" value="ECO:0007669"/>
    <property type="project" value="UniProtKB-KW"/>
</dbReference>
<evidence type="ECO:0000259" key="15">
    <source>
        <dbReference type="PROSITE" id="PS50015"/>
    </source>
</evidence>
<feature type="binding site" evidence="12">
    <location>
        <position position="207"/>
    </location>
    <ligand>
        <name>Zn(2+)</name>
        <dbReference type="ChEBI" id="CHEBI:29105"/>
        <label>2</label>
    </ligand>
</feature>